<evidence type="ECO:0000313" key="3">
    <source>
        <dbReference type="Proteomes" id="UP000287033"/>
    </source>
</evidence>
<protein>
    <recommendedName>
        <fullName evidence="1">START domain-containing protein</fullName>
    </recommendedName>
</protein>
<accession>A0A401TAM6</accession>
<reference evidence="2 3" key="1">
    <citation type="journal article" date="2018" name="Nat. Ecol. Evol.">
        <title>Shark genomes provide insights into elasmobranch evolution and the origin of vertebrates.</title>
        <authorList>
            <person name="Hara Y"/>
            <person name="Yamaguchi K"/>
            <person name="Onimaru K"/>
            <person name="Kadota M"/>
            <person name="Koyanagi M"/>
            <person name="Keeley SD"/>
            <person name="Tatsumi K"/>
            <person name="Tanaka K"/>
            <person name="Motone F"/>
            <person name="Kageyama Y"/>
            <person name="Nozu R"/>
            <person name="Adachi N"/>
            <person name="Nishimura O"/>
            <person name="Nakagawa R"/>
            <person name="Tanegashima C"/>
            <person name="Kiyatake I"/>
            <person name="Matsumoto R"/>
            <person name="Murakumo K"/>
            <person name="Nishida K"/>
            <person name="Terakita A"/>
            <person name="Kuratani S"/>
            <person name="Sato K"/>
            <person name="Hyodo S Kuraku.S."/>
        </authorList>
    </citation>
    <scope>NUCLEOTIDE SEQUENCE [LARGE SCALE GENOMIC DNA]</scope>
</reference>
<dbReference type="GO" id="GO:0005902">
    <property type="term" value="C:microvillus"/>
    <property type="evidence" value="ECO:0007669"/>
    <property type="project" value="TreeGrafter"/>
</dbReference>
<dbReference type="PANTHER" id="PTHR19308">
    <property type="entry name" value="PHOSPHATIDYLCHOLINE TRANSFER PROTEIN"/>
    <property type="match status" value="1"/>
</dbReference>
<sequence length="73" mass="8356">RCPKPLKNRDVVTLRSWLPMGSDYIIMNYSVKHSKYPPRKERVRAVSVQTGYLVETNSANSSTLTYLAQVDPK</sequence>
<keyword evidence="3" id="KW-1185">Reference proteome</keyword>
<dbReference type="AlphaFoldDB" id="A0A401TAM6"/>
<dbReference type="Proteomes" id="UP000287033">
    <property type="component" value="Unassembled WGS sequence"/>
</dbReference>
<gene>
    <name evidence="2" type="ORF">chiPu_0023636</name>
</gene>
<dbReference type="Pfam" id="PF01852">
    <property type="entry name" value="START"/>
    <property type="match status" value="1"/>
</dbReference>
<proteinExistence type="predicted"/>
<name>A0A401TAM6_CHIPU</name>
<dbReference type="GO" id="GO:0008289">
    <property type="term" value="F:lipid binding"/>
    <property type="evidence" value="ECO:0007669"/>
    <property type="project" value="InterPro"/>
</dbReference>
<dbReference type="GO" id="GO:0046581">
    <property type="term" value="C:intercellular canaliculus"/>
    <property type="evidence" value="ECO:0007669"/>
    <property type="project" value="TreeGrafter"/>
</dbReference>
<dbReference type="GO" id="GO:0016020">
    <property type="term" value="C:membrane"/>
    <property type="evidence" value="ECO:0007669"/>
    <property type="project" value="TreeGrafter"/>
</dbReference>
<dbReference type="InterPro" id="IPR051213">
    <property type="entry name" value="START_lipid_transfer"/>
</dbReference>
<evidence type="ECO:0000313" key="2">
    <source>
        <dbReference type="EMBL" id="GCC39703.1"/>
    </source>
</evidence>
<feature type="non-terminal residue" evidence="2">
    <location>
        <position position="73"/>
    </location>
</feature>
<evidence type="ECO:0000259" key="1">
    <source>
        <dbReference type="PROSITE" id="PS50848"/>
    </source>
</evidence>
<feature type="non-terminal residue" evidence="2">
    <location>
        <position position="1"/>
    </location>
</feature>
<dbReference type="OrthoDB" id="5403181at2759"/>
<comment type="caution">
    <text evidence="2">The sequence shown here is derived from an EMBL/GenBank/DDBJ whole genome shotgun (WGS) entry which is preliminary data.</text>
</comment>
<dbReference type="GO" id="GO:0005829">
    <property type="term" value="C:cytosol"/>
    <property type="evidence" value="ECO:0007669"/>
    <property type="project" value="TreeGrafter"/>
</dbReference>
<dbReference type="PANTHER" id="PTHR19308:SF7">
    <property type="entry name" value="START DOMAIN-CONTAINING PROTEIN 10"/>
    <property type="match status" value="1"/>
</dbReference>
<dbReference type="InterPro" id="IPR023393">
    <property type="entry name" value="START-like_dom_sf"/>
</dbReference>
<dbReference type="InterPro" id="IPR002913">
    <property type="entry name" value="START_lipid-bd_dom"/>
</dbReference>
<dbReference type="Gene3D" id="3.30.530.20">
    <property type="match status" value="1"/>
</dbReference>
<dbReference type="EMBL" id="BEZZ01024308">
    <property type="protein sequence ID" value="GCC39703.1"/>
    <property type="molecule type" value="Genomic_DNA"/>
</dbReference>
<dbReference type="SUPFAM" id="SSF55961">
    <property type="entry name" value="Bet v1-like"/>
    <property type="match status" value="1"/>
</dbReference>
<feature type="domain" description="START" evidence="1">
    <location>
        <begin position="1"/>
        <end position="73"/>
    </location>
</feature>
<organism evidence="2 3">
    <name type="scientific">Chiloscyllium punctatum</name>
    <name type="common">Brownbanded bambooshark</name>
    <name type="synonym">Hemiscyllium punctatum</name>
    <dbReference type="NCBI Taxonomy" id="137246"/>
    <lineage>
        <taxon>Eukaryota</taxon>
        <taxon>Metazoa</taxon>
        <taxon>Chordata</taxon>
        <taxon>Craniata</taxon>
        <taxon>Vertebrata</taxon>
        <taxon>Chondrichthyes</taxon>
        <taxon>Elasmobranchii</taxon>
        <taxon>Galeomorphii</taxon>
        <taxon>Galeoidea</taxon>
        <taxon>Orectolobiformes</taxon>
        <taxon>Hemiscylliidae</taxon>
        <taxon>Chiloscyllium</taxon>
    </lineage>
</organism>
<dbReference type="PROSITE" id="PS50848">
    <property type="entry name" value="START"/>
    <property type="match status" value="1"/>
</dbReference>